<evidence type="ECO:0000313" key="14">
    <source>
        <dbReference type="Proteomes" id="UP000283077"/>
    </source>
</evidence>
<feature type="domain" description="Response regulatory" evidence="10">
    <location>
        <begin position="1173"/>
        <end position="1282"/>
    </location>
</feature>
<keyword evidence="7" id="KW-0472">Membrane</keyword>
<evidence type="ECO:0000259" key="9">
    <source>
        <dbReference type="PROSITE" id="PS50109"/>
    </source>
</evidence>
<sequence length="1285" mass="144273">MSLMKPALPSNEAQRLQALYQLQILDSLHEPAFEALNRLACLICDAPTSALSLIDIDRQWFKSSINIDVPQTTREDAFCAHAILTPGQLTYVPDTYNDPRFADHPAVQKDNGIRFYAGAPLRINDDIALGTLCVVDSVPRQLTSQQLEALRLLSAQAVTLMQNRLIAINSLEQQQTLTTVTEHVPVLIGQVDRQFRYVFCNQKYADWFGIDTQAAIGRSIAEVFGQEAFDELEPSLQKVLQGEQIDFVAQPRAGRVFNSCFVPQKSPNGRYEHIIIVASDITDNHQQQQKTKHERDRLDAIIQGTNLGTWEWNIASGRTYYNHRWFSMLGLPPEKHTTIALWETLLHPDDYPPSVLMLQQHFRGELPFYDVKFRMKHSHGHWVWIHAVGRVTSWNEQGEPELMFGTHSDISTDMAKEAEILSTRSWLKAAIDSSSEVAMISTDIHGVIQLFNTGAERMLGYKAEELVGIQSPAIFHNPEEIARRSEQLSAEYKQEIQGFDAFVFRARQGISETRQWTYVCKNGEQKQVRLSVSVMRNDDGSVLGYLGVAIDITQLEQLHHALLLSEQRHRSMLENLPGVVYRCINDQHWTMLFISDEVEKLTGYPAKNFIRNKITTFTKITHPDDTEQNRIIVERELANHARFSTEYRIMHANGSIRWVQELGRGIFDQNNQLLYIDGFIWDITAQKEAMLGLRASEQKLSSLYQLAPLAIALTKYPGGNFVEANPEFGRMLGYDCQYIDQMSFANIVPARQQQCIQQEFERLTNTGRYGPVETELRHRDGHLVPVVQSGVQIESINGQLQTWSIIQDITEHKRIEQMKTQFVSMVSHELRTPLTAISGALGLMAGGALGQVPMPMQTMLNIAVDNSNKLSQLINDLLDIDKLVAGKMQFDFTSCSMLDLLKQSIEHNQPYADKYQATIDLHASDDAAVLLDPMRFHQIMANLLSNAAKFAPTGAKITVALEQTNTEVVVSVQDQGPGISEEFQHRMFEKFSQADSADARSKDGTGLGLAIVKELTERMDGKISFETSATTGTCFRLHFQKQSNEPIQHGNAILVVEDDPSIAGFIRALLESTGYLVTTAHSLASARRAMALRSFAAMTLDLNLPDGHAAALINELRANTATADLPILVISVEKQQDGHSFSGFTAFDWLEKPITAPQLLSSLQQLLTSPRPKILHVEDDPTFSTLLNHFTPDNADIAHVATVQHATQLLQAETFDLVVLDLGLPDGSGWELLPLIAEHHQHLPVLIWSADELSDELKSKVDATLSKNQQAIPHLLSTISRLLRR</sequence>
<dbReference type="InterPro" id="IPR013656">
    <property type="entry name" value="PAS_4"/>
</dbReference>
<dbReference type="Gene3D" id="3.40.50.2300">
    <property type="match status" value="2"/>
</dbReference>
<evidence type="ECO:0000256" key="8">
    <source>
        <dbReference type="PROSITE-ProRule" id="PRU00169"/>
    </source>
</evidence>
<dbReference type="InterPro" id="IPR013655">
    <property type="entry name" value="PAS_fold_3"/>
</dbReference>
<dbReference type="PROSITE" id="PS50113">
    <property type="entry name" value="PAC"/>
    <property type="match status" value="2"/>
</dbReference>
<evidence type="ECO:0000313" key="13">
    <source>
        <dbReference type="EMBL" id="RVU32018.1"/>
    </source>
</evidence>
<dbReference type="InterPro" id="IPR036097">
    <property type="entry name" value="HisK_dim/P_sf"/>
</dbReference>
<evidence type="ECO:0000259" key="11">
    <source>
        <dbReference type="PROSITE" id="PS50112"/>
    </source>
</evidence>
<evidence type="ECO:0000256" key="2">
    <source>
        <dbReference type="ARBA" id="ARBA00012438"/>
    </source>
</evidence>
<feature type="domain" description="Histidine kinase" evidence="9">
    <location>
        <begin position="825"/>
        <end position="1043"/>
    </location>
</feature>
<feature type="domain" description="PAS" evidence="11">
    <location>
        <begin position="423"/>
        <end position="495"/>
    </location>
</feature>
<dbReference type="InterPro" id="IPR005467">
    <property type="entry name" value="His_kinase_dom"/>
</dbReference>
<dbReference type="InterPro" id="IPR036890">
    <property type="entry name" value="HATPase_C_sf"/>
</dbReference>
<dbReference type="InterPro" id="IPR003018">
    <property type="entry name" value="GAF"/>
</dbReference>
<organism evidence="13 14">
    <name type="scientific">Rheinheimera riviphila</name>
    <dbReference type="NCBI Taxonomy" id="1834037"/>
    <lineage>
        <taxon>Bacteria</taxon>
        <taxon>Pseudomonadati</taxon>
        <taxon>Pseudomonadota</taxon>
        <taxon>Gammaproteobacteria</taxon>
        <taxon>Chromatiales</taxon>
        <taxon>Chromatiaceae</taxon>
        <taxon>Rheinheimera</taxon>
    </lineage>
</organism>
<proteinExistence type="predicted"/>
<dbReference type="InterPro" id="IPR001610">
    <property type="entry name" value="PAC"/>
</dbReference>
<dbReference type="SMART" id="SM00388">
    <property type="entry name" value="HisKA"/>
    <property type="match status" value="1"/>
</dbReference>
<keyword evidence="14" id="KW-1185">Reference proteome</keyword>
<dbReference type="Pfam" id="PF02518">
    <property type="entry name" value="HATPase_c"/>
    <property type="match status" value="1"/>
</dbReference>
<dbReference type="GO" id="GO:0000155">
    <property type="term" value="F:phosphorelay sensor kinase activity"/>
    <property type="evidence" value="ECO:0007669"/>
    <property type="project" value="InterPro"/>
</dbReference>
<dbReference type="Pfam" id="PF00072">
    <property type="entry name" value="Response_reg"/>
    <property type="match status" value="2"/>
</dbReference>
<feature type="domain" description="PAC" evidence="12">
    <location>
        <begin position="643"/>
        <end position="695"/>
    </location>
</feature>
<dbReference type="InterPro" id="IPR000700">
    <property type="entry name" value="PAS-assoc_C"/>
</dbReference>
<dbReference type="CDD" id="cd00130">
    <property type="entry name" value="PAS"/>
    <property type="match status" value="5"/>
</dbReference>
<dbReference type="PRINTS" id="PR00344">
    <property type="entry name" value="BCTRLSENSOR"/>
</dbReference>
<dbReference type="Gene3D" id="3.30.450.40">
    <property type="match status" value="1"/>
</dbReference>
<keyword evidence="4" id="KW-0808">Transferase</keyword>
<dbReference type="SMART" id="SM00065">
    <property type="entry name" value="GAF"/>
    <property type="match status" value="1"/>
</dbReference>
<dbReference type="PROSITE" id="PS50110">
    <property type="entry name" value="RESPONSE_REGULATORY"/>
    <property type="match status" value="2"/>
</dbReference>
<dbReference type="SUPFAM" id="SSF47384">
    <property type="entry name" value="Homodimeric domain of signal transducing histidine kinase"/>
    <property type="match status" value="1"/>
</dbReference>
<dbReference type="SMART" id="SM00448">
    <property type="entry name" value="REC"/>
    <property type="match status" value="2"/>
</dbReference>
<dbReference type="CDD" id="cd00156">
    <property type="entry name" value="REC"/>
    <property type="match status" value="1"/>
</dbReference>
<feature type="domain" description="Response regulatory" evidence="10">
    <location>
        <begin position="1052"/>
        <end position="1167"/>
    </location>
</feature>
<reference evidence="13 14" key="1">
    <citation type="submission" date="2019-01" db="EMBL/GenBank/DDBJ databases">
        <authorList>
            <person name="Chen W.-M."/>
        </authorList>
    </citation>
    <scope>NUCLEOTIDE SEQUENCE [LARGE SCALE GENOMIC DNA]</scope>
    <source>
        <strain evidence="13 14">KYPC3</strain>
    </source>
</reference>
<dbReference type="InterPro" id="IPR011006">
    <property type="entry name" value="CheY-like_superfamily"/>
</dbReference>
<evidence type="ECO:0000256" key="1">
    <source>
        <dbReference type="ARBA" id="ARBA00000085"/>
    </source>
</evidence>
<dbReference type="InterPro" id="IPR003594">
    <property type="entry name" value="HATPase_dom"/>
</dbReference>
<keyword evidence="6" id="KW-0902">Two-component regulatory system</keyword>
<dbReference type="Pfam" id="PF01590">
    <property type="entry name" value="GAF"/>
    <property type="match status" value="1"/>
</dbReference>
<dbReference type="Gene3D" id="3.30.565.10">
    <property type="entry name" value="Histidine kinase-like ATPase, C-terminal domain"/>
    <property type="match status" value="1"/>
</dbReference>
<evidence type="ECO:0000256" key="5">
    <source>
        <dbReference type="ARBA" id="ARBA00022777"/>
    </source>
</evidence>
<dbReference type="Gene3D" id="3.30.450.20">
    <property type="entry name" value="PAS domain"/>
    <property type="match status" value="5"/>
</dbReference>
<feature type="domain" description="PAS" evidence="11">
    <location>
        <begin position="565"/>
        <end position="640"/>
    </location>
</feature>
<dbReference type="Pfam" id="PF00512">
    <property type="entry name" value="HisKA"/>
    <property type="match status" value="1"/>
</dbReference>
<dbReference type="FunFam" id="3.30.565.10:FF:000006">
    <property type="entry name" value="Sensor histidine kinase WalK"/>
    <property type="match status" value="1"/>
</dbReference>
<dbReference type="GO" id="GO:0005886">
    <property type="term" value="C:plasma membrane"/>
    <property type="evidence" value="ECO:0007669"/>
    <property type="project" value="UniProtKB-ARBA"/>
</dbReference>
<comment type="caution">
    <text evidence="13">The sequence shown here is derived from an EMBL/GenBank/DDBJ whole genome shotgun (WGS) entry which is preliminary data.</text>
</comment>
<feature type="modified residue" description="4-aspartylphosphate" evidence="8">
    <location>
        <position position="1101"/>
    </location>
</feature>
<feature type="domain" description="PAC" evidence="12">
    <location>
        <begin position="512"/>
        <end position="564"/>
    </location>
</feature>
<gene>
    <name evidence="13" type="ORF">EOE67_19085</name>
</gene>
<dbReference type="EMBL" id="SACS01000031">
    <property type="protein sequence ID" value="RVU32018.1"/>
    <property type="molecule type" value="Genomic_DNA"/>
</dbReference>
<dbReference type="PANTHER" id="PTHR43304">
    <property type="entry name" value="PHYTOCHROME-LIKE PROTEIN CPH1"/>
    <property type="match status" value="1"/>
</dbReference>
<dbReference type="Gene3D" id="1.10.287.130">
    <property type="match status" value="1"/>
</dbReference>
<dbReference type="NCBIfam" id="TIGR00229">
    <property type="entry name" value="sensory_box"/>
    <property type="match status" value="5"/>
</dbReference>
<dbReference type="EC" id="2.7.13.3" evidence="2"/>
<evidence type="ECO:0000256" key="7">
    <source>
        <dbReference type="ARBA" id="ARBA00023136"/>
    </source>
</evidence>
<dbReference type="InterPro" id="IPR000014">
    <property type="entry name" value="PAS"/>
</dbReference>
<dbReference type="InterPro" id="IPR004358">
    <property type="entry name" value="Sig_transdc_His_kin-like_C"/>
</dbReference>
<dbReference type="SUPFAM" id="SSF55874">
    <property type="entry name" value="ATPase domain of HSP90 chaperone/DNA topoisomerase II/histidine kinase"/>
    <property type="match status" value="1"/>
</dbReference>
<dbReference type="Proteomes" id="UP000283077">
    <property type="component" value="Unassembled WGS sequence"/>
</dbReference>
<dbReference type="PROSITE" id="PS50112">
    <property type="entry name" value="PAS"/>
    <property type="match status" value="3"/>
</dbReference>
<dbReference type="FunFam" id="1.10.287.130:FF:000001">
    <property type="entry name" value="Two-component sensor histidine kinase"/>
    <property type="match status" value="1"/>
</dbReference>
<evidence type="ECO:0000256" key="3">
    <source>
        <dbReference type="ARBA" id="ARBA00022553"/>
    </source>
</evidence>
<keyword evidence="3 8" id="KW-0597">Phosphoprotein</keyword>
<dbReference type="SUPFAM" id="SSF55785">
    <property type="entry name" value="PYP-like sensor domain (PAS domain)"/>
    <property type="match status" value="5"/>
</dbReference>
<dbReference type="InterPro" id="IPR035965">
    <property type="entry name" value="PAS-like_dom_sf"/>
</dbReference>
<evidence type="ECO:0000259" key="10">
    <source>
        <dbReference type="PROSITE" id="PS50110"/>
    </source>
</evidence>
<accession>A0A437QBT5</accession>
<dbReference type="InterPro" id="IPR052162">
    <property type="entry name" value="Sensor_kinase/Photoreceptor"/>
</dbReference>
<dbReference type="SMART" id="SM00091">
    <property type="entry name" value="PAS"/>
    <property type="match status" value="5"/>
</dbReference>
<evidence type="ECO:0000259" key="12">
    <source>
        <dbReference type="PROSITE" id="PS50113"/>
    </source>
</evidence>
<dbReference type="PANTHER" id="PTHR43304:SF1">
    <property type="entry name" value="PAC DOMAIN-CONTAINING PROTEIN"/>
    <property type="match status" value="1"/>
</dbReference>
<dbReference type="SMART" id="SM00387">
    <property type="entry name" value="HATPase_c"/>
    <property type="match status" value="1"/>
</dbReference>
<dbReference type="InterPro" id="IPR029016">
    <property type="entry name" value="GAF-like_dom_sf"/>
</dbReference>
<feature type="domain" description="PAS" evidence="11">
    <location>
        <begin position="173"/>
        <end position="243"/>
    </location>
</feature>
<dbReference type="SMART" id="SM00086">
    <property type="entry name" value="PAC"/>
    <property type="match status" value="5"/>
</dbReference>
<dbReference type="PROSITE" id="PS50109">
    <property type="entry name" value="HIS_KIN"/>
    <property type="match status" value="1"/>
</dbReference>
<keyword evidence="5" id="KW-0418">Kinase</keyword>
<evidence type="ECO:0000256" key="4">
    <source>
        <dbReference type="ARBA" id="ARBA00022679"/>
    </source>
</evidence>
<dbReference type="Pfam" id="PF08448">
    <property type="entry name" value="PAS_4"/>
    <property type="match status" value="1"/>
</dbReference>
<dbReference type="Pfam" id="PF13426">
    <property type="entry name" value="PAS_9"/>
    <property type="match status" value="2"/>
</dbReference>
<name>A0A437QBT5_9GAMM</name>
<comment type="catalytic activity">
    <reaction evidence="1">
        <text>ATP + protein L-histidine = ADP + protein N-phospho-L-histidine.</text>
        <dbReference type="EC" id="2.7.13.3"/>
    </reaction>
</comment>
<dbReference type="InterPro" id="IPR003661">
    <property type="entry name" value="HisK_dim/P_dom"/>
</dbReference>
<dbReference type="SUPFAM" id="SSF55781">
    <property type="entry name" value="GAF domain-like"/>
    <property type="match status" value="1"/>
</dbReference>
<dbReference type="SUPFAM" id="SSF52172">
    <property type="entry name" value="CheY-like"/>
    <property type="match status" value="2"/>
</dbReference>
<dbReference type="CDD" id="cd00082">
    <property type="entry name" value="HisKA"/>
    <property type="match status" value="1"/>
</dbReference>
<protein>
    <recommendedName>
        <fullName evidence="2">histidine kinase</fullName>
        <ecNumber evidence="2">2.7.13.3</ecNumber>
    </recommendedName>
</protein>
<dbReference type="Pfam" id="PF08447">
    <property type="entry name" value="PAS_3"/>
    <property type="match status" value="2"/>
</dbReference>
<evidence type="ECO:0000256" key="6">
    <source>
        <dbReference type="ARBA" id="ARBA00023012"/>
    </source>
</evidence>
<feature type="modified residue" description="4-aspartylphosphate" evidence="8">
    <location>
        <position position="1221"/>
    </location>
</feature>
<dbReference type="InterPro" id="IPR001789">
    <property type="entry name" value="Sig_transdc_resp-reg_receiver"/>
</dbReference>
<dbReference type="OrthoDB" id="9806130at2"/>